<reference evidence="5" key="1">
    <citation type="submission" date="2023-05" db="EMBL/GenBank/DDBJ databases">
        <title>Cataloging the Phylogenetic Diversity of Human Bladder Bacteria.</title>
        <authorList>
            <person name="Du J."/>
        </authorList>
    </citation>
    <scope>NUCLEOTIDE SEQUENCE</scope>
    <source>
        <strain evidence="5">UMB8703</strain>
    </source>
</reference>
<evidence type="ECO:0000313" key="6">
    <source>
        <dbReference type="Proteomes" id="UP001230629"/>
    </source>
</evidence>
<evidence type="ECO:0000256" key="1">
    <source>
        <dbReference type="ARBA" id="ARBA00023125"/>
    </source>
</evidence>
<protein>
    <recommendedName>
        <fullName evidence="2 3">Single-stranded DNA-binding protein</fullName>
    </recommendedName>
</protein>
<dbReference type="NCBIfam" id="TIGR00621">
    <property type="entry name" value="ssb"/>
    <property type="match status" value="1"/>
</dbReference>
<comment type="caution">
    <text evidence="5">The sequence shown here is derived from an EMBL/GenBank/DDBJ whole genome shotgun (WGS) entry which is preliminary data.</text>
</comment>
<feature type="region of interest" description="Disordered" evidence="4">
    <location>
        <begin position="91"/>
        <end position="152"/>
    </location>
</feature>
<dbReference type="InterPro" id="IPR011344">
    <property type="entry name" value="ssDNA-bd"/>
</dbReference>
<proteinExistence type="predicted"/>
<evidence type="ECO:0000313" key="5">
    <source>
        <dbReference type="EMBL" id="MDK6900392.1"/>
    </source>
</evidence>
<dbReference type="RefSeq" id="WP_048707091.1">
    <property type="nucleotide sequence ID" value="NZ_JASOIH010000044.1"/>
</dbReference>
<name>A0AAW6XZI2_STRAG</name>
<keyword evidence="1 2" id="KW-0238">DNA-binding</keyword>
<dbReference type="Pfam" id="PF00436">
    <property type="entry name" value="SSB"/>
    <property type="match status" value="1"/>
</dbReference>
<dbReference type="SUPFAM" id="SSF50249">
    <property type="entry name" value="Nucleic acid-binding proteins"/>
    <property type="match status" value="1"/>
</dbReference>
<evidence type="ECO:0000256" key="2">
    <source>
        <dbReference type="PIRNR" id="PIRNR002070"/>
    </source>
</evidence>
<dbReference type="GO" id="GO:0003697">
    <property type="term" value="F:single-stranded DNA binding"/>
    <property type="evidence" value="ECO:0007669"/>
    <property type="project" value="InterPro"/>
</dbReference>
<dbReference type="InterPro" id="IPR000424">
    <property type="entry name" value="Primosome_PriB/ssb"/>
</dbReference>
<dbReference type="EMBL" id="JASOIH010000044">
    <property type="protein sequence ID" value="MDK6900392.1"/>
    <property type="molecule type" value="Genomic_DNA"/>
</dbReference>
<gene>
    <name evidence="5" type="ORF">QP229_10580</name>
</gene>
<dbReference type="Proteomes" id="UP001230629">
    <property type="component" value="Unassembled WGS sequence"/>
</dbReference>
<dbReference type="PROSITE" id="PS50935">
    <property type="entry name" value="SSB"/>
    <property type="match status" value="1"/>
</dbReference>
<evidence type="ECO:0000256" key="4">
    <source>
        <dbReference type="SAM" id="MobiDB-lite"/>
    </source>
</evidence>
<dbReference type="PIRSF" id="PIRSF002070">
    <property type="entry name" value="SSB"/>
    <property type="match status" value="1"/>
</dbReference>
<dbReference type="GO" id="GO:0006260">
    <property type="term" value="P:DNA replication"/>
    <property type="evidence" value="ECO:0007669"/>
    <property type="project" value="InterPro"/>
</dbReference>
<dbReference type="AlphaFoldDB" id="A0AAW6XZI2"/>
<accession>A0AAW6XZI2</accession>
<organism evidence="5 6">
    <name type="scientific">Streptococcus agalactiae</name>
    <dbReference type="NCBI Taxonomy" id="1311"/>
    <lineage>
        <taxon>Bacteria</taxon>
        <taxon>Bacillati</taxon>
        <taxon>Bacillota</taxon>
        <taxon>Bacilli</taxon>
        <taxon>Lactobacillales</taxon>
        <taxon>Streptococcaceae</taxon>
        <taxon>Streptococcus</taxon>
    </lineage>
</organism>
<dbReference type="Gene3D" id="2.40.50.140">
    <property type="entry name" value="Nucleic acid-binding proteins"/>
    <property type="match status" value="1"/>
</dbReference>
<sequence length="152" mass="16057">MPARVTAIGNLGADLEQRFTQSGKAVVTLSIGVTPRRKDQSGQWGDDGQPVWLKATYWEKEADAIINTGIGRGAKVTITGTLGIEAYTTKDGRQGSNLVLKHPSMPGIIPPVGQPPQQAGGYNQPPQPQGSYQAPAGGQQGDPWSVPDNPPF</sequence>
<dbReference type="InterPro" id="IPR012340">
    <property type="entry name" value="NA-bd_OB-fold"/>
</dbReference>
<evidence type="ECO:0000256" key="3">
    <source>
        <dbReference type="RuleBase" id="RU000524"/>
    </source>
</evidence>